<keyword evidence="3" id="KW-1185">Reference proteome</keyword>
<evidence type="ECO:0000313" key="3">
    <source>
        <dbReference type="Proteomes" id="UP001165422"/>
    </source>
</evidence>
<dbReference type="InterPro" id="IPR011990">
    <property type="entry name" value="TPR-like_helical_dom_sf"/>
</dbReference>
<dbReference type="InterPro" id="IPR001387">
    <property type="entry name" value="Cro/C1-type_HTH"/>
</dbReference>
<dbReference type="InterPro" id="IPR019734">
    <property type="entry name" value="TPR_rpt"/>
</dbReference>
<dbReference type="CDD" id="cd00093">
    <property type="entry name" value="HTH_XRE"/>
    <property type="match status" value="1"/>
</dbReference>
<feature type="repeat" description="TPR" evidence="1">
    <location>
        <begin position="384"/>
        <end position="417"/>
    </location>
</feature>
<protein>
    <submittedName>
        <fullName evidence="2">Helix-turn-helix domain-containing protein</fullName>
    </submittedName>
</protein>
<evidence type="ECO:0000313" key="2">
    <source>
        <dbReference type="EMBL" id="MCC9293312.1"/>
    </source>
</evidence>
<dbReference type="EMBL" id="JAJJPB010000001">
    <property type="protein sequence ID" value="MCC9293312.1"/>
    <property type="molecule type" value="Genomic_DNA"/>
</dbReference>
<dbReference type="RefSeq" id="WP_150358031.1">
    <property type="nucleotide sequence ID" value="NZ_JAJJPB010000001.1"/>
</dbReference>
<dbReference type="InterPro" id="IPR010982">
    <property type="entry name" value="Lambda_DNA-bd_dom_sf"/>
</dbReference>
<name>A0ABS8N0J5_9CLOT</name>
<dbReference type="Proteomes" id="UP001165422">
    <property type="component" value="Unassembled WGS sequence"/>
</dbReference>
<comment type="caution">
    <text evidence="2">The sequence shown here is derived from an EMBL/GenBank/DDBJ whole genome shotgun (WGS) entry which is preliminary data.</text>
</comment>
<gene>
    <name evidence="2" type="ORF">LN736_00290</name>
</gene>
<dbReference type="PROSITE" id="PS50005">
    <property type="entry name" value="TPR"/>
    <property type="match status" value="3"/>
</dbReference>
<accession>A0ABS8N0J5</accession>
<feature type="repeat" description="TPR" evidence="1">
    <location>
        <begin position="265"/>
        <end position="298"/>
    </location>
</feature>
<evidence type="ECO:0000256" key="1">
    <source>
        <dbReference type="PROSITE-ProRule" id="PRU00339"/>
    </source>
</evidence>
<feature type="repeat" description="TPR" evidence="1">
    <location>
        <begin position="148"/>
        <end position="181"/>
    </location>
</feature>
<keyword evidence="1" id="KW-0802">TPR repeat</keyword>
<dbReference type="Gene3D" id="1.25.40.10">
    <property type="entry name" value="Tetratricopeptide repeat domain"/>
    <property type="match status" value="3"/>
</dbReference>
<dbReference type="SMART" id="SM00028">
    <property type="entry name" value="TPR"/>
    <property type="match status" value="5"/>
</dbReference>
<sequence>MEILSTGQKIKRARIYKGYTLKRLCGDKISVSKMSCIENDKIKPEQWILKFVSSKLELDVEYLKQDVRSQIIKNIDDISKNSPGENYEKLLQYNLKFADNYSYSDICFVIMHMLFNHYLDEKQFGKLQFIISTYYDYLQKCFSNERNSIYYMDIARYFYVSGEFSQAINYYDNVIRICEEDGCGEYLLKAMYYKATCYINLKYYDKAYELAMKIVNLMDSMQEDIENVCIYQMLAILSLKMDINKFSKYEKKVYELCEKNLKNKCEAMFDYARVLFNLGEKNRALSYVDESLRIYPKDNIKELVHFMLMSTDILIDNKFLKRACITCNRALDYAINLDDIAFIERAYYYKALILLKEGDFSKGEMCMNLSLDNLLKFGTSREIYKRYMEMGEMYYKVGNVEESVKYFTFAINLKEKYKFL</sequence>
<dbReference type="SUPFAM" id="SSF48452">
    <property type="entry name" value="TPR-like"/>
    <property type="match status" value="1"/>
</dbReference>
<organism evidence="2 3">
    <name type="scientific">Clostridium aromativorans</name>
    <dbReference type="NCBI Taxonomy" id="2836848"/>
    <lineage>
        <taxon>Bacteria</taxon>
        <taxon>Bacillati</taxon>
        <taxon>Bacillota</taxon>
        <taxon>Clostridia</taxon>
        <taxon>Eubacteriales</taxon>
        <taxon>Clostridiaceae</taxon>
        <taxon>Clostridium</taxon>
    </lineage>
</organism>
<dbReference type="SUPFAM" id="SSF47413">
    <property type="entry name" value="lambda repressor-like DNA-binding domains"/>
    <property type="match status" value="1"/>
</dbReference>
<reference evidence="2" key="1">
    <citation type="submission" date="2021-11" db="EMBL/GenBank/DDBJ databases">
        <authorList>
            <person name="Qingchun L."/>
            <person name="Dong Z."/>
            <person name="Zongwei Q."/>
            <person name="Jia Z."/>
            <person name="Duotao L."/>
        </authorList>
    </citation>
    <scope>NUCLEOTIDE SEQUENCE</scope>
    <source>
        <strain evidence="2">WLY-B-L2</strain>
    </source>
</reference>
<proteinExistence type="predicted"/>